<name>A0A6G1IZQ7_9PLEO</name>
<dbReference type="Gene3D" id="3.90.1200.10">
    <property type="match status" value="1"/>
</dbReference>
<dbReference type="Pfam" id="PF01636">
    <property type="entry name" value="APH"/>
    <property type="match status" value="1"/>
</dbReference>
<evidence type="ECO:0000313" key="3">
    <source>
        <dbReference type="Proteomes" id="UP000799291"/>
    </source>
</evidence>
<feature type="domain" description="Aminoglycoside phosphotransferase" evidence="1">
    <location>
        <begin position="75"/>
        <end position="269"/>
    </location>
</feature>
<gene>
    <name evidence="2" type="ORF">K458DRAFT_418591</name>
</gene>
<organism evidence="2 3">
    <name type="scientific">Lentithecium fluviatile CBS 122367</name>
    <dbReference type="NCBI Taxonomy" id="1168545"/>
    <lineage>
        <taxon>Eukaryota</taxon>
        <taxon>Fungi</taxon>
        <taxon>Dikarya</taxon>
        <taxon>Ascomycota</taxon>
        <taxon>Pezizomycotina</taxon>
        <taxon>Dothideomycetes</taxon>
        <taxon>Pleosporomycetidae</taxon>
        <taxon>Pleosporales</taxon>
        <taxon>Massarineae</taxon>
        <taxon>Lentitheciaceae</taxon>
        <taxon>Lentithecium</taxon>
    </lineage>
</organism>
<dbReference type="PANTHER" id="PTHR21310:SF59">
    <property type="entry name" value="AMINOGLYCOSIDE PHOSPHOTRANSFERASE DOMAIN-CONTAINING PROTEIN"/>
    <property type="match status" value="1"/>
</dbReference>
<proteinExistence type="predicted"/>
<dbReference type="OrthoDB" id="5598852at2759"/>
<dbReference type="Proteomes" id="UP000799291">
    <property type="component" value="Unassembled WGS sequence"/>
</dbReference>
<accession>A0A6G1IZQ7</accession>
<evidence type="ECO:0000313" key="2">
    <source>
        <dbReference type="EMBL" id="KAF2683618.1"/>
    </source>
</evidence>
<protein>
    <recommendedName>
        <fullName evidence="1">Aminoglycoside phosphotransferase domain-containing protein</fullName>
    </recommendedName>
</protein>
<dbReference type="InterPro" id="IPR011009">
    <property type="entry name" value="Kinase-like_dom_sf"/>
</dbReference>
<dbReference type="AlphaFoldDB" id="A0A6G1IZQ7"/>
<dbReference type="SUPFAM" id="SSF56112">
    <property type="entry name" value="Protein kinase-like (PK-like)"/>
    <property type="match status" value="1"/>
</dbReference>
<reference evidence="2" key="1">
    <citation type="journal article" date="2020" name="Stud. Mycol.">
        <title>101 Dothideomycetes genomes: a test case for predicting lifestyles and emergence of pathogens.</title>
        <authorList>
            <person name="Haridas S."/>
            <person name="Albert R."/>
            <person name="Binder M."/>
            <person name="Bloem J."/>
            <person name="Labutti K."/>
            <person name="Salamov A."/>
            <person name="Andreopoulos B."/>
            <person name="Baker S."/>
            <person name="Barry K."/>
            <person name="Bills G."/>
            <person name="Bluhm B."/>
            <person name="Cannon C."/>
            <person name="Castanera R."/>
            <person name="Culley D."/>
            <person name="Daum C."/>
            <person name="Ezra D."/>
            <person name="Gonzalez J."/>
            <person name="Henrissat B."/>
            <person name="Kuo A."/>
            <person name="Liang C."/>
            <person name="Lipzen A."/>
            <person name="Lutzoni F."/>
            <person name="Magnuson J."/>
            <person name="Mondo S."/>
            <person name="Nolan M."/>
            <person name="Ohm R."/>
            <person name="Pangilinan J."/>
            <person name="Park H.-J."/>
            <person name="Ramirez L."/>
            <person name="Alfaro M."/>
            <person name="Sun H."/>
            <person name="Tritt A."/>
            <person name="Yoshinaga Y."/>
            <person name="Zwiers L.-H."/>
            <person name="Turgeon B."/>
            <person name="Goodwin S."/>
            <person name="Spatafora J."/>
            <person name="Crous P."/>
            <person name="Grigoriev I."/>
        </authorList>
    </citation>
    <scope>NUCLEOTIDE SEQUENCE</scope>
    <source>
        <strain evidence="2">CBS 122367</strain>
    </source>
</reference>
<keyword evidence="3" id="KW-1185">Reference proteome</keyword>
<evidence type="ECO:0000259" key="1">
    <source>
        <dbReference type="Pfam" id="PF01636"/>
    </source>
</evidence>
<dbReference type="InterPro" id="IPR002575">
    <property type="entry name" value="Aminoglycoside_PTrfase"/>
</dbReference>
<dbReference type="PANTHER" id="PTHR21310">
    <property type="entry name" value="AMINOGLYCOSIDE PHOSPHOTRANSFERASE-RELATED-RELATED"/>
    <property type="match status" value="1"/>
</dbReference>
<sequence>MPSNLGASFWVRMGLQEADRNVCIRAIESVYPHKRVEEFANQGHCSFTILVSSTPEALFQEDGDDTGDSAMAASPFIVQIRPQQHSLDQKITWAAYRVYGSLVPSVRTVQCPLPRGLTAVEMDLKEGVPSSRLLSRARVIDAETSTWNKQVRLVESLASFIACAWPSIPSDKPSPRYTRADSPMSDGPSWLAKCPGKVGANIVRKLEKLSHQLPDAGLRERARDTLDRLMRTADYPVVLNQGDLIPTNILIDRDTWEITGVVDWAEAEWLPFGTCLYGLEHLLGYLDCSSSAPEFRYYEGSEVLRKLFWLKLAEEKPEVEASLKNVEVMRDIGVLLWLGYAWDDGQIDRVVNYVDDGEELARLRAFLEVSGG</sequence>
<dbReference type="EMBL" id="MU005583">
    <property type="protein sequence ID" value="KAF2683618.1"/>
    <property type="molecule type" value="Genomic_DNA"/>
</dbReference>
<dbReference type="InterPro" id="IPR051678">
    <property type="entry name" value="AGP_Transferase"/>
</dbReference>